<gene>
    <name evidence="2" type="ORF">HNP33_001631</name>
</gene>
<name>A0ABR6REJ4_9BURK</name>
<dbReference type="EMBL" id="JACHKZ010000007">
    <property type="protein sequence ID" value="MBB6577575.1"/>
    <property type="molecule type" value="Genomic_DNA"/>
</dbReference>
<accession>A0ABR6REJ4</accession>
<feature type="transmembrane region" description="Helical" evidence="1">
    <location>
        <begin position="157"/>
        <end position="175"/>
    </location>
</feature>
<evidence type="ECO:0000256" key="1">
    <source>
        <dbReference type="SAM" id="Phobius"/>
    </source>
</evidence>
<sequence>MTTAQIPPSRRSRWLFFIGFFAAAVAGVVLIFGSQALLFADTNDFQRVVGHLYLTPLGDGIRWALPEQPFRIPANPELASHIFTLAGWVQRYLPGAVFDISRTALAAKLLLLAYAGVLAWQCAAALGRGAVWCTVFALAWLVAFFMAHNIGMAQSLYAEYAFLIALPLLLVGMLASRRAVRLACLGLGAFVCGLAKVQYFYVPLMVLVCVWAASRWQRRVPDKALLKLLFAVQVVCLVPLLIGKNAELNAYHGVYLGSYMVLTPAQLDELGVPPDQRACIGLDAWGNALSGPGGTQVKRTGHTCYPVTPKLGKGEVLRPYLHHPQVLWRLAAYALPSHFTVRYFHVFPDYFYLKRLKGEAPGVTDLLLRMTEVRDRTITPLAPLFLLGSVLFFAASRSRHAGGLRPLAAGGLLLGLFVVSQIVIALLGEGVRDLSKHLWAAQLALDMLVVLTALQCLGWLRVWMRRKTAGPVPEGAVPVLPGDDR</sequence>
<reference evidence="2 3" key="1">
    <citation type="submission" date="2020-08" db="EMBL/GenBank/DDBJ databases">
        <title>Functional genomics of gut bacteria from endangered species of beetles.</title>
        <authorList>
            <person name="Carlos-Shanley C."/>
        </authorList>
    </citation>
    <scope>NUCLEOTIDE SEQUENCE [LARGE SCALE GENOMIC DNA]</scope>
    <source>
        <strain evidence="2 3">S00124</strain>
    </source>
</reference>
<feature type="transmembrane region" description="Helical" evidence="1">
    <location>
        <begin position="407"/>
        <end position="427"/>
    </location>
</feature>
<feature type="transmembrane region" description="Helical" evidence="1">
    <location>
        <begin position="439"/>
        <end position="460"/>
    </location>
</feature>
<feature type="transmembrane region" description="Helical" evidence="1">
    <location>
        <begin position="105"/>
        <end position="123"/>
    </location>
</feature>
<evidence type="ECO:0008006" key="4">
    <source>
        <dbReference type="Google" id="ProtNLM"/>
    </source>
</evidence>
<proteinExistence type="predicted"/>
<dbReference type="RefSeq" id="WP_184707150.1">
    <property type="nucleotide sequence ID" value="NZ_JACHKZ010000007.1"/>
</dbReference>
<protein>
    <recommendedName>
        <fullName evidence="4">Glycosyltransferase RgtA/B/C/D-like domain-containing protein</fullName>
    </recommendedName>
</protein>
<evidence type="ECO:0000313" key="3">
    <source>
        <dbReference type="Proteomes" id="UP000562492"/>
    </source>
</evidence>
<comment type="caution">
    <text evidence="2">The sequence shown here is derived from an EMBL/GenBank/DDBJ whole genome shotgun (WGS) entry which is preliminary data.</text>
</comment>
<feature type="transmembrane region" description="Helical" evidence="1">
    <location>
        <begin position="187"/>
        <end position="213"/>
    </location>
</feature>
<feature type="transmembrane region" description="Helical" evidence="1">
    <location>
        <begin position="225"/>
        <end position="242"/>
    </location>
</feature>
<keyword evidence="1" id="KW-0472">Membrane</keyword>
<dbReference type="Proteomes" id="UP000562492">
    <property type="component" value="Unassembled WGS sequence"/>
</dbReference>
<evidence type="ECO:0000313" key="2">
    <source>
        <dbReference type="EMBL" id="MBB6577575.1"/>
    </source>
</evidence>
<keyword evidence="3" id="KW-1185">Reference proteome</keyword>
<feature type="transmembrane region" description="Helical" evidence="1">
    <location>
        <begin position="130"/>
        <end position="151"/>
    </location>
</feature>
<keyword evidence="1" id="KW-1133">Transmembrane helix</keyword>
<keyword evidence="1" id="KW-0812">Transmembrane</keyword>
<feature type="transmembrane region" description="Helical" evidence="1">
    <location>
        <begin position="14"/>
        <end position="38"/>
    </location>
</feature>
<organism evidence="2 3">
    <name type="scientific">Comamonas odontotermitis</name>
    <dbReference type="NCBI Taxonomy" id="379895"/>
    <lineage>
        <taxon>Bacteria</taxon>
        <taxon>Pseudomonadati</taxon>
        <taxon>Pseudomonadota</taxon>
        <taxon>Betaproteobacteria</taxon>
        <taxon>Burkholderiales</taxon>
        <taxon>Comamonadaceae</taxon>
        <taxon>Comamonas</taxon>
    </lineage>
</organism>